<dbReference type="EMBL" id="CP101717">
    <property type="protein sequence ID" value="WLD59167.1"/>
    <property type="molecule type" value="Genomic_DNA"/>
</dbReference>
<evidence type="ECO:0000256" key="1">
    <source>
        <dbReference type="SAM" id="Phobius"/>
    </source>
</evidence>
<dbReference type="NCBIfam" id="TIGR03546">
    <property type="entry name" value="TIGR03546 family protein"/>
    <property type="match status" value="1"/>
</dbReference>
<name>A0AB38YIK0_9GAMM</name>
<accession>A0AB38YIK0</accession>
<sequence length="168" mass="18887">MLGPITKLLKAIQSEAGPWQLAWGFSLGMMLGLTPFWLISFFVLLLLLILRVNIAAAMAGWALFALVSLLTNPLAHGIGEWLLLHPGLQEFWTSLYQYRVWQIARLHHTLTLGSWLLVLVLLVPVAVAAHALIPSIRLHVIPRLQKYHLLRTGKSVGLINRMTSMWRG</sequence>
<dbReference type="AlphaFoldDB" id="A0AB38YIK0"/>
<keyword evidence="1" id="KW-1133">Transmembrane helix</keyword>
<evidence type="ECO:0000259" key="2">
    <source>
        <dbReference type="Pfam" id="PF09835"/>
    </source>
</evidence>
<organism evidence="3">
    <name type="scientific">Salinispirillum sp. LH 10-3-1</name>
    <dbReference type="NCBI Taxonomy" id="2952525"/>
    <lineage>
        <taxon>Bacteria</taxon>
        <taxon>Pseudomonadati</taxon>
        <taxon>Pseudomonadota</taxon>
        <taxon>Gammaproteobacteria</taxon>
        <taxon>Oceanospirillales</taxon>
        <taxon>Saccharospirillaceae</taxon>
        <taxon>Salinispirillum</taxon>
    </lineage>
</organism>
<keyword evidence="1" id="KW-0812">Transmembrane</keyword>
<dbReference type="InterPro" id="IPR018639">
    <property type="entry name" value="DUF2062"/>
</dbReference>
<keyword evidence="1" id="KW-0472">Membrane</keyword>
<dbReference type="Pfam" id="PF09835">
    <property type="entry name" value="DUF2062"/>
    <property type="match status" value="1"/>
</dbReference>
<dbReference type="RefSeq" id="WP_304996456.1">
    <property type="nucleotide sequence ID" value="NZ_CP101717.1"/>
</dbReference>
<dbReference type="InterPro" id="IPR019935">
    <property type="entry name" value="CHP03546"/>
</dbReference>
<feature type="transmembrane region" description="Helical" evidence="1">
    <location>
        <begin position="112"/>
        <end position="133"/>
    </location>
</feature>
<reference evidence="3" key="1">
    <citation type="submission" date="2022-07" db="EMBL/GenBank/DDBJ databases">
        <title>Complete genome sequence of Salinispirillum sp. LH10-3-1 capable of multiple carbohydrate inversion isolated from a soda lake.</title>
        <authorList>
            <person name="Liu J."/>
            <person name="Zhai Y."/>
            <person name="Zhang H."/>
            <person name="Yang H."/>
            <person name="Qu J."/>
            <person name="Li J."/>
        </authorList>
    </citation>
    <scope>NUCLEOTIDE SEQUENCE</scope>
    <source>
        <strain evidence="3">LH 10-3-1</strain>
    </source>
</reference>
<feature type="transmembrane region" description="Helical" evidence="1">
    <location>
        <begin position="54"/>
        <end position="75"/>
    </location>
</feature>
<proteinExistence type="predicted"/>
<feature type="domain" description="DUF2062" evidence="2">
    <location>
        <begin position="8"/>
        <end position="133"/>
    </location>
</feature>
<evidence type="ECO:0000313" key="3">
    <source>
        <dbReference type="EMBL" id="WLD59167.1"/>
    </source>
</evidence>
<protein>
    <submittedName>
        <fullName evidence="3">TIGR03546 family protein</fullName>
    </submittedName>
</protein>
<gene>
    <name evidence="3" type="ORF">NFC81_05105</name>
</gene>
<feature type="transmembrane region" description="Helical" evidence="1">
    <location>
        <begin position="20"/>
        <end position="47"/>
    </location>
</feature>